<reference evidence="4 5" key="1">
    <citation type="submission" date="2022-04" db="EMBL/GenBank/DDBJ databases">
        <title>Roseobacter sp. WL0113 is a bacterium isolated from neritic sediment.</title>
        <authorList>
            <person name="Wang L."/>
            <person name="He W."/>
            <person name="Zhang D.-F."/>
        </authorList>
    </citation>
    <scope>NUCLEOTIDE SEQUENCE [LARGE SCALE GENOMIC DNA]</scope>
    <source>
        <strain evidence="4 5">WL0113</strain>
    </source>
</reference>
<proteinExistence type="predicted"/>
<dbReference type="InterPro" id="IPR013131">
    <property type="entry name" value="Mannitol_DH_N"/>
</dbReference>
<dbReference type="InterPro" id="IPR036291">
    <property type="entry name" value="NAD(P)-bd_dom_sf"/>
</dbReference>
<dbReference type="Proteomes" id="UP001208690">
    <property type="component" value="Unassembled WGS sequence"/>
</dbReference>
<gene>
    <name evidence="4" type="ORF">MUB52_02445</name>
</gene>
<evidence type="ECO:0000259" key="2">
    <source>
        <dbReference type="Pfam" id="PF01232"/>
    </source>
</evidence>
<accession>A0ABT3B9L7</accession>
<evidence type="ECO:0000313" key="4">
    <source>
        <dbReference type="EMBL" id="MCV3270277.1"/>
    </source>
</evidence>
<dbReference type="Pfam" id="PF08125">
    <property type="entry name" value="Mannitol_dh_C"/>
    <property type="match status" value="1"/>
</dbReference>
<dbReference type="InterPro" id="IPR050988">
    <property type="entry name" value="Mannitol_DH/Oxidoreductase"/>
</dbReference>
<evidence type="ECO:0000313" key="5">
    <source>
        <dbReference type="Proteomes" id="UP001208690"/>
    </source>
</evidence>
<dbReference type="SUPFAM" id="SSF51735">
    <property type="entry name" value="NAD(P)-binding Rossmann-fold domains"/>
    <property type="match status" value="1"/>
</dbReference>
<comment type="caution">
    <text evidence="4">The sequence shown here is derived from an EMBL/GenBank/DDBJ whole genome shotgun (WGS) entry which is preliminary data.</text>
</comment>
<dbReference type="EMBL" id="JALIEB010000001">
    <property type="protein sequence ID" value="MCV3270277.1"/>
    <property type="molecule type" value="Genomic_DNA"/>
</dbReference>
<dbReference type="InterPro" id="IPR008927">
    <property type="entry name" value="6-PGluconate_DH-like_C_sf"/>
</dbReference>
<evidence type="ECO:0000256" key="1">
    <source>
        <dbReference type="ARBA" id="ARBA00023002"/>
    </source>
</evidence>
<dbReference type="Pfam" id="PF01232">
    <property type="entry name" value="Mannitol_dh"/>
    <property type="match status" value="1"/>
</dbReference>
<dbReference type="InterPro" id="IPR013328">
    <property type="entry name" value="6PGD_dom2"/>
</dbReference>
<dbReference type="Gene3D" id="1.10.1040.10">
    <property type="entry name" value="N-(1-d-carboxylethyl)-l-norvaline Dehydrogenase, domain 2"/>
    <property type="match status" value="1"/>
</dbReference>
<protein>
    <submittedName>
        <fullName evidence="4">Mannitol dehydrogenase family protein</fullName>
    </submittedName>
</protein>
<name>A0ABT3B9L7_9RHOB</name>
<dbReference type="PANTHER" id="PTHR43362">
    <property type="entry name" value="MANNITOL DEHYDROGENASE DSF1-RELATED"/>
    <property type="match status" value="1"/>
</dbReference>
<dbReference type="InterPro" id="IPR013118">
    <property type="entry name" value="Mannitol_DH_C"/>
</dbReference>
<dbReference type="RefSeq" id="WP_263842595.1">
    <property type="nucleotide sequence ID" value="NZ_JALIEB010000001.1"/>
</dbReference>
<dbReference type="PANTHER" id="PTHR43362:SF1">
    <property type="entry name" value="MANNITOL DEHYDROGENASE 2-RELATED"/>
    <property type="match status" value="1"/>
</dbReference>
<keyword evidence="1" id="KW-0560">Oxidoreductase</keyword>
<dbReference type="InterPro" id="IPR000669">
    <property type="entry name" value="Mannitol_DH"/>
</dbReference>
<feature type="domain" description="Mannitol dehydrogenase C-terminal" evidence="3">
    <location>
        <begin position="235"/>
        <end position="380"/>
    </location>
</feature>
<keyword evidence="5" id="KW-1185">Reference proteome</keyword>
<dbReference type="Gene3D" id="3.40.50.720">
    <property type="entry name" value="NAD(P)-binding Rossmann-like Domain"/>
    <property type="match status" value="1"/>
</dbReference>
<feature type="domain" description="Mannitol dehydrogenase N-terminal" evidence="2">
    <location>
        <begin position="4"/>
        <end position="227"/>
    </location>
</feature>
<evidence type="ECO:0000259" key="3">
    <source>
        <dbReference type="Pfam" id="PF08125"/>
    </source>
</evidence>
<sequence>MTPRILHIGVGNFARAHLADYTQDAGGWRITGVSLRSGKVRDGLRAQGYSYGLAVQGQGIKQIDVLDEVLVAPEAPGAVLAQIADPDVHIISVTVTEKGYHLTSENTLDLDDPLIAQDLAAVGPRTVIGFLAHGLAARQTPVTVLSCDNRANNGDVLKAAVVTFSAEARLDMGQVQARFPNCMVDRITPATTDALRAETGDAMVVPTEPFREWVIEDHFAGPRPDWPDVVFTDEVAPHEMRKLRMLNGAHSMLAYAGTLAGHTYVHEAMADPALRAQARALMDEVARTLSPDMQKIAPSYADALVARFDNPHINHSLRQIAMDGTQKLPYRMVDSLRALLGEAPALAAGIRAWLAFCRAEVAAGRPPEDPKAEAIVQIVDAGGTEAQLLSLIGAEDLARSILE</sequence>
<dbReference type="PRINTS" id="PR00084">
    <property type="entry name" value="MTLDHDRGNASE"/>
</dbReference>
<organism evidence="4 5">
    <name type="scientific">Roseobacter sinensis</name>
    <dbReference type="NCBI Taxonomy" id="2931391"/>
    <lineage>
        <taxon>Bacteria</taxon>
        <taxon>Pseudomonadati</taxon>
        <taxon>Pseudomonadota</taxon>
        <taxon>Alphaproteobacteria</taxon>
        <taxon>Rhodobacterales</taxon>
        <taxon>Roseobacteraceae</taxon>
        <taxon>Roseobacter</taxon>
    </lineage>
</organism>
<dbReference type="SUPFAM" id="SSF48179">
    <property type="entry name" value="6-phosphogluconate dehydrogenase C-terminal domain-like"/>
    <property type="match status" value="1"/>
</dbReference>